<organism evidence="1 2">
    <name type="scientific">Mycolicibacterium agri</name>
    <name type="common">Mycobacterium agri</name>
    <dbReference type="NCBI Taxonomy" id="36811"/>
    <lineage>
        <taxon>Bacteria</taxon>
        <taxon>Bacillati</taxon>
        <taxon>Actinomycetota</taxon>
        <taxon>Actinomycetes</taxon>
        <taxon>Mycobacteriales</taxon>
        <taxon>Mycobacteriaceae</taxon>
        <taxon>Mycolicibacterium</taxon>
    </lineage>
</organism>
<dbReference type="InterPro" id="IPR054221">
    <property type="entry name" value="DUF6941"/>
</dbReference>
<reference evidence="1 2" key="1">
    <citation type="submission" date="2017-10" db="EMBL/GenBank/DDBJ databases">
        <title>The new phylogeny of genus Mycobacterium.</title>
        <authorList>
            <person name="Tortoli E."/>
            <person name="Trovato A."/>
            <person name="Cirillo D.M."/>
        </authorList>
    </citation>
    <scope>NUCLEOTIDE SEQUENCE [LARGE SCALE GENOMIC DNA]</scope>
    <source>
        <strain evidence="1 2">CCUG37673</strain>
    </source>
</reference>
<gene>
    <name evidence="1" type="ORF">CQY20_09795</name>
</gene>
<evidence type="ECO:0000313" key="1">
    <source>
        <dbReference type="EMBL" id="PEG39485.1"/>
    </source>
</evidence>
<dbReference type="Pfam" id="PF22091">
    <property type="entry name" value="DUF6941"/>
    <property type="match status" value="1"/>
</dbReference>
<proteinExistence type="predicted"/>
<name>A0A2A7N611_MYCAG</name>
<keyword evidence="2" id="KW-1185">Reference proteome</keyword>
<comment type="caution">
    <text evidence="1">The sequence shown here is derived from an EMBL/GenBank/DDBJ whole genome shotgun (WGS) entry which is preliminary data.</text>
</comment>
<dbReference type="OrthoDB" id="3526022at2"/>
<accession>A0A2A7N611</accession>
<protein>
    <submittedName>
        <fullName evidence="1">Uncharacterized protein</fullName>
    </submittedName>
</protein>
<evidence type="ECO:0000313" key="2">
    <source>
        <dbReference type="Proteomes" id="UP000220914"/>
    </source>
</evidence>
<dbReference type="EMBL" id="PDCP01000014">
    <property type="protein sequence ID" value="PEG39485.1"/>
    <property type="molecule type" value="Genomic_DNA"/>
</dbReference>
<dbReference type="Proteomes" id="UP000220914">
    <property type="component" value="Unassembled WGS sequence"/>
</dbReference>
<dbReference type="RefSeq" id="WP_097939890.1">
    <property type="nucleotide sequence ID" value="NZ_BLKS01000001.1"/>
</dbReference>
<sequence length="131" mass="14381">MRAIVLLAQSAQLDQAGTIHALGLGWTTSPTPVPQHALVIFVEVEWSELGKTFPIRAELVDSDGVRVASTEDGVIKAKHKPVHPKGTPVTIPFTATVPSLKLKAGERYQWRVSINDEMHEDWLASFTVTED</sequence>
<dbReference type="AlphaFoldDB" id="A0A2A7N611"/>